<proteinExistence type="predicted"/>
<dbReference type="PANTHER" id="PTHR24421:SF56">
    <property type="entry name" value="OXYGEN SENSOR HISTIDINE KINASE RESPONSE REGULATOR DOST"/>
    <property type="match status" value="1"/>
</dbReference>
<feature type="domain" description="GAF" evidence="4">
    <location>
        <begin position="66"/>
        <end position="213"/>
    </location>
</feature>
<dbReference type="Gene3D" id="3.30.450.40">
    <property type="match status" value="2"/>
</dbReference>
<dbReference type="PANTHER" id="PTHR24421">
    <property type="entry name" value="NITRATE/NITRITE SENSOR PROTEIN NARX-RELATED"/>
    <property type="match status" value="1"/>
</dbReference>
<keyword evidence="1" id="KW-0808">Transferase</keyword>
<feature type="domain" description="Histidine kinase/HSP90-like ATPase" evidence="5">
    <location>
        <begin position="493"/>
        <end position="583"/>
    </location>
</feature>
<evidence type="ECO:0000259" key="4">
    <source>
        <dbReference type="SMART" id="SM00065"/>
    </source>
</evidence>
<dbReference type="Pfam" id="PF13185">
    <property type="entry name" value="GAF_2"/>
    <property type="match status" value="2"/>
</dbReference>
<dbReference type="InterPro" id="IPR011712">
    <property type="entry name" value="Sig_transdc_His_kin_sub3_dim/P"/>
</dbReference>
<dbReference type="SUPFAM" id="SSF55874">
    <property type="entry name" value="ATPase domain of HSP90 chaperone/DNA topoisomerase II/histidine kinase"/>
    <property type="match status" value="1"/>
</dbReference>
<feature type="domain" description="GAF" evidence="4">
    <location>
        <begin position="234"/>
        <end position="380"/>
    </location>
</feature>
<name>A0ABN6R8S2_STRNI</name>
<dbReference type="Gene3D" id="1.20.5.1930">
    <property type="match status" value="1"/>
</dbReference>
<dbReference type="EMBL" id="AP026074">
    <property type="protein sequence ID" value="BDM74356.1"/>
    <property type="molecule type" value="Genomic_DNA"/>
</dbReference>
<keyword evidence="7" id="KW-1185">Reference proteome</keyword>
<reference evidence="6" key="1">
    <citation type="submission" date="2022-06" db="EMBL/GenBank/DDBJ databases">
        <title>Complete genome sequence of Streptomyces nigrescens HEK616.</title>
        <authorList>
            <person name="Asamizu S."/>
            <person name="Onaka H."/>
        </authorList>
    </citation>
    <scope>NUCLEOTIDE SEQUENCE</scope>
    <source>
        <strain evidence="6">HEK616</strain>
        <plasmid evidence="6">SNP1</plasmid>
    </source>
</reference>
<keyword evidence="3" id="KW-0902">Two-component regulatory system</keyword>
<dbReference type="GO" id="GO:0016301">
    <property type="term" value="F:kinase activity"/>
    <property type="evidence" value="ECO:0007669"/>
    <property type="project" value="UniProtKB-KW"/>
</dbReference>
<dbReference type="InterPro" id="IPR003018">
    <property type="entry name" value="GAF"/>
</dbReference>
<keyword evidence="2 6" id="KW-0418">Kinase</keyword>
<sequence>MAADAGAAIAEDMVAGERPDRGDGARLSLGALPDDLQERLRAMEHTTDRSPHLLLEAVMSVGGGLELSQVLRRIVEVAVVLVDAEYGALGVIGEDTRISQFLTVGIPPAQAEAIGHFPEGHGILGELIRHPTPLRLTELADHPASYGFPPGHPPMHSFLGVPIRVGDEVFGNLYLTEKRGGRPFDAADETVLATLAVAAGVAIEHARLYDEVRYRGQWLEANSEIVAGLLPGPGENDVLEMILGHAVRILAADLGALALPVDDDHVSVALAVGVEAEAHRGLVLPLDGSFVGTALRTGRPLTSLDVEHDPRITAGPPRWSGLGPAIAVPMITGDRVRGALLLARIRGRDPFTEPETTPLLTFAGQGALAMEMADQRRAAEQLALLKDHERIARDLHDLAIQRLFATGMTLQSALRFVDHPEAGERLLRAVDDLDETIKIIRSTIFGLRAHESARVSHGLRARAVGAVERAARALGFAPSLRMEGLLDTEVPAEIAEQVLAVLDEALSNTTRHAHAGAAAVSLVLHDRTLTVTVQDDGVGIPADGRRSGLRNLAARAEGLGGAMAVETPVGGGARLVWQVPMPAG</sequence>
<organism evidence="6 7">
    <name type="scientific">Streptomyces nigrescens</name>
    <dbReference type="NCBI Taxonomy" id="1920"/>
    <lineage>
        <taxon>Bacteria</taxon>
        <taxon>Bacillati</taxon>
        <taxon>Actinomycetota</taxon>
        <taxon>Actinomycetes</taxon>
        <taxon>Kitasatosporales</taxon>
        <taxon>Streptomycetaceae</taxon>
        <taxon>Streptomyces</taxon>
    </lineage>
</organism>
<dbReference type="Pfam" id="PF02518">
    <property type="entry name" value="HATPase_c"/>
    <property type="match status" value="1"/>
</dbReference>
<gene>
    <name evidence="6" type="ORF">HEK616_78430</name>
</gene>
<dbReference type="Gene3D" id="3.30.565.10">
    <property type="entry name" value="Histidine kinase-like ATPase, C-terminal domain"/>
    <property type="match status" value="1"/>
</dbReference>
<dbReference type="SUPFAM" id="SSF55781">
    <property type="entry name" value="GAF domain-like"/>
    <property type="match status" value="2"/>
</dbReference>
<dbReference type="Proteomes" id="UP001059597">
    <property type="component" value="Plasmid SNP1"/>
</dbReference>
<dbReference type="Pfam" id="PF07730">
    <property type="entry name" value="HisKA_3"/>
    <property type="match status" value="1"/>
</dbReference>
<evidence type="ECO:0000313" key="6">
    <source>
        <dbReference type="EMBL" id="BDM74356.1"/>
    </source>
</evidence>
<geneLocation type="plasmid" evidence="6 7">
    <name>SNP1</name>
</geneLocation>
<evidence type="ECO:0000256" key="3">
    <source>
        <dbReference type="ARBA" id="ARBA00023012"/>
    </source>
</evidence>
<dbReference type="InterPro" id="IPR036890">
    <property type="entry name" value="HATPase_C_sf"/>
</dbReference>
<protein>
    <submittedName>
        <fullName evidence="6">Histidine kinase</fullName>
    </submittedName>
</protein>
<dbReference type="SMART" id="SM00387">
    <property type="entry name" value="HATPase_c"/>
    <property type="match status" value="1"/>
</dbReference>
<evidence type="ECO:0000256" key="2">
    <source>
        <dbReference type="ARBA" id="ARBA00022777"/>
    </source>
</evidence>
<keyword evidence="6" id="KW-0614">Plasmid</keyword>
<dbReference type="SMART" id="SM00065">
    <property type="entry name" value="GAF"/>
    <property type="match status" value="2"/>
</dbReference>
<evidence type="ECO:0000313" key="7">
    <source>
        <dbReference type="Proteomes" id="UP001059597"/>
    </source>
</evidence>
<evidence type="ECO:0000256" key="1">
    <source>
        <dbReference type="ARBA" id="ARBA00022679"/>
    </source>
</evidence>
<dbReference type="InterPro" id="IPR029016">
    <property type="entry name" value="GAF-like_dom_sf"/>
</dbReference>
<accession>A0ABN6R8S2</accession>
<dbReference type="CDD" id="cd16917">
    <property type="entry name" value="HATPase_UhpB-NarQ-NarX-like"/>
    <property type="match status" value="1"/>
</dbReference>
<evidence type="ECO:0000259" key="5">
    <source>
        <dbReference type="SMART" id="SM00387"/>
    </source>
</evidence>
<dbReference type="InterPro" id="IPR050482">
    <property type="entry name" value="Sensor_HK_TwoCompSys"/>
</dbReference>
<dbReference type="InterPro" id="IPR003594">
    <property type="entry name" value="HATPase_dom"/>
</dbReference>